<dbReference type="PANTHER" id="PTHR33376">
    <property type="match status" value="1"/>
</dbReference>
<dbReference type="OrthoDB" id="7375081at2"/>
<dbReference type="NCBIfam" id="NF037995">
    <property type="entry name" value="TRAP_S1"/>
    <property type="match status" value="1"/>
</dbReference>
<feature type="signal peptide" evidence="4">
    <location>
        <begin position="1"/>
        <end position="29"/>
    </location>
</feature>
<dbReference type="PANTHER" id="PTHR33376:SF7">
    <property type="entry name" value="C4-DICARBOXYLATE-BINDING PROTEIN DCTB"/>
    <property type="match status" value="1"/>
</dbReference>
<comment type="caution">
    <text evidence="5">The sequence shown here is derived from an EMBL/GenBank/DDBJ whole genome shotgun (WGS) entry which is preliminary data.</text>
</comment>
<feature type="chain" id="PRO_5023067749" evidence="4">
    <location>
        <begin position="30"/>
        <end position="340"/>
    </location>
</feature>
<keyword evidence="6" id="KW-1185">Reference proteome</keyword>
<dbReference type="Pfam" id="PF03480">
    <property type="entry name" value="DctP"/>
    <property type="match status" value="1"/>
</dbReference>
<dbReference type="Gene3D" id="3.40.190.170">
    <property type="entry name" value="Bacterial extracellular solute-binding protein, family 7"/>
    <property type="match status" value="1"/>
</dbReference>
<organism evidence="5 6">
    <name type="scientific">Vineibacter terrae</name>
    <dbReference type="NCBI Taxonomy" id="2586908"/>
    <lineage>
        <taxon>Bacteria</taxon>
        <taxon>Pseudomonadati</taxon>
        <taxon>Pseudomonadota</taxon>
        <taxon>Alphaproteobacteria</taxon>
        <taxon>Hyphomicrobiales</taxon>
        <taxon>Vineibacter</taxon>
    </lineage>
</organism>
<protein>
    <submittedName>
        <fullName evidence="5">TRAP transporter substrate-binding protein</fullName>
    </submittedName>
</protein>
<evidence type="ECO:0000256" key="1">
    <source>
        <dbReference type="ARBA" id="ARBA00009023"/>
    </source>
</evidence>
<dbReference type="EMBL" id="VDUZ01000034">
    <property type="protein sequence ID" value="TXL72308.1"/>
    <property type="molecule type" value="Genomic_DNA"/>
</dbReference>
<evidence type="ECO:0000313" key="6">
    <source>
        <dbReference type="Proteomes" id="UP000321638"/>
    </source>
</evidence>
<dbReference type="InterPro" id="IPR018389">
    <property type="entry name" value="DctP_fam"/>
</dbReference>
<dbReference type="InterPro" id="IPR038404">
    <property type="entry name" value="TRAP_DctP_sf"/>
</dbReference>
<reference evidence="5 6" key="1">
    <citation type="submission" date="2019-06" db="EMBL/GenBank/DDBJ databases">
        <title>New taxonomy in bacterial strain CC-CFT640, isolated from vineyard.</title>
        <authorList>
            <person name="Lin S.-Y."/>
            <person name="Tsai C.-F."/>
            <person name="Young C.-C."/>
        </authorList>
    </citation>
    <scope>NUCLEOTIDE SEQUENCE [LARGE SCALE GENOMIC DNA]</scope>
    <source>
        <strain evidence="5 6">CC-CFT640</strain>
    </source>
</reference>
<evidence type="ECO:0000313" key="5">
    <source>
        <dbReference type="EMBL" id="TXL72308.1"/>
    </source>
</evidence>
<dbReference type="CDD" id="cd13603">
    <property type="entry name" value="PBP2_TRAP_Siap_TeaA_like"/>
    <property type="match status" value="1"/>
</dbReference>
<dbReference type="AlphaFoldDB" id="A0A5C8PFB9"/>
<dbReference type="GO" id="GO:0055085">
    <property type="term" value="P:transmembrane transport"/>
    <property type="evidence" value="ECO:0007669"/>
    <property type="project" value="InterPro"/>
</dbReference>
<dbReference type="Proteomes" id="UP000321638">
    <property type="component" value="Unassembled WGS sequence"/>
</dbReference>
<keyword evidence="3 4" id="KW-0732">Signal</keyword>
<keyword evidence="2" id="KW-0813">Transport</keyword>
<evidence type="ECO:0000256" key="3">
    <source>
        <dbReference type="ARBA" id="ARBA00022729"/>
    </source>
</evidence>
<name>A0A5C8PFB9_9HYPH</name>
<accession>A0A5C8PFB9</accession>
<proteinExistence type="inferred from homology"/>
<sequence>MVGFIQLRRRPLLLSLAAASIAAPSIARAQGKVVVPFATWGSPTHVNIVSFLGALEAALQRDAGGRITVRHYPAGQLAQDVDMPIAIPTGKVKFGWITVLNWTGLIRDVGALSLPTAMTMESGAQASDMPGGFKEVLDKQFRERGATLLAMTDIGSPAIASSKKIVGPDDMKGLRVRAPSEGLAELVKQLGGAPVAIPFGEVYTALQHGTIDAAVIGFQGIQSQRVYEVSKFAIVPGSFTGMGMQGFAANLQWWMGLNPKDREIIAKAIREAELASRAAIIKDRAGLADQYRQEGMDVTMLDSSMPQFAAWKQATDPLLAKGATFSKEIMAPILAAGNGK</sequence>
<evidence type="ECO:0000256" key="4">
    <source>
        <dbReference type="SAM" id="SignalP"/>
    </source>
</evidence>
<evidence type="ECO:0000256" key="2">
    <source>
        <dbReference type="ARBA" id="ARBA00022448"/>
    </source>
</evidence>
<comment type="similarity">
    <text evidence="1">Belongs to the bacterial solute-binding protein 7 family.</text>
</comment>
<gene>
    <name evidence="5" type="ORF">FHP25_26115</name>
</gene>